<organism evidence="1 2">
    <name type="scientific">Onchocerca volvulus</name>
    <dbReference type="NCBI Taxonomy" id="6282"/>
    <lineage>
        <taxon>Eukaryota</taxon>
        <taxon>Metazoa</taxon>
        <taxon>Ecdysozoa</taxon>
        <taxon>Nematoda</taxon>
        <taxon>Chromadorea</taxon>
        <taxon>Rhabditida</taxon>
        <taxon>Spirurina</taxon>
        <taxon>Spiruromorpha</taxon>
        <taxon>Filarioidea</taxon>
        <taxon>Onchocercidae</taxon>
        <taxon>Onchocerca</taxon>
    </lineage>
</organism>
<evidence type="ECO:0000313" key="1">
    <source>
        <dbReference type="EnsemblMetazoa" id="OVOC8733.1"/>
    </source>
</evidence>
<keyword evidence="2" id="KW-1185">Reference proteome</keyword>
<proteinExistence type="predicted"/>
<evidence type="ECO:0000313" key="2">
    <source>
        <dbReference type="Proteomes" id="UP000024404"/>
    </source>
</evidence>
<dbReference type="AlphaFoldDB" id="A0A8R1Y2A8"/>
<sequence>MKKALLCPNLKNPTDMKKLKRDLVLVRAGVRYPFQNTETVRSLRDENVTTITVKIVIISVILLHKQFYFVNINYTKLHMQSYTFWHLPSCHSHVIFNLDSLLSSISFIKYVNCCF</sequence>
<dbReference type="EMBL" id="CMVM020000250">
    <property type="status" value="NOT_ANNOTATED_CDS"/>
    <property type="molecule type" value="Genomic_DNA"/>
</dbReference>
<reference evidence="1" key="2">
    <citation type="submission" date="2022-06" db="UniProtKB">
        <authorList>
            <consortium name="EnsemblMetazoa"/>
        </authorList>
    </citation>
    <scope>IDENTIFICATION</scope>
</reference>
<dbReference type="Proteomes" id="UP000024404">
    <property type="component" value="Unassembled WGS sequence"/>
</dbReference>
<dbReference type="EnsemblMetazoa" id="OVOC8733.1">
    <property type="protein sequence ID" value="OVOC8733.1"/>
    <property type="gene ID" value="WBGene00245542"/>
</dbReference>
<accession>A0A8R1Y2A8</accession>
<reference evidence="2" key="1">
    <citation type="submission" date="2013-10" db="EMBL/GenBank/DDBJ databases">
        <title>Genome sequencing of Onchocerca volvulus.</title>
        <authorList>
            <person name="Cotton J."/>
            <person name="Tsai J."/>
            <person name="Stanley E."/>
            <person name="Tracey A."/>
            <person name="Holroyd N."/>
            <person name="Lustigman S."/>
            <person name="Berriman M."/>
        </authorList>
    </citation>
    <scope>NUCLEOTIDE SEQUENCE</scope>
</reference>
<name>A0A8R1Y2A8_ONCVO</name>
<protein>
    <submittedName>
        <fullName evidence="1">Uncharacterized protein</fullName>
    </submittedName>
</protein>